<keyword evidence="3" id="KW-1185">Reference proteome</keyword>
<dbReference type="EMBL" id="KL198075">
    <property type="protein sequence ID" value="KDQ09729.1"/>
    <property type="molecule type" value="Genomic_DNA"/>
</dbReference>
<dbReference type="HOGENOM" id="CLU_707858_0_0_1"/>
<feature type="compositionally biased region" description="Polar residues" evidence="1">
    <location>
        <begin position="346"/>
        <end position="363"/>
    </location>
</feature>
<protein>
    <submittedName>
        <fullName evidence="2">Uncharacterized protein</fullName>
    </submittedName>
</protein>
<sequence>MSPSKPANSPTPEEHPYDKYLRELQKDQDTVFEKDATASWKYVLDNEGRHGCWSAPHAPNCAAVVRVFGQTSYTSQIGPYGNHSWEQNQPLTYSSFVKAKLKIDIGAPAGASPLAVELFKGQARNLVELQPLANNQFLGKAQAIKKPYKLHSLYTTLVHPRSREVKTYLRLTMDRMWASPHHDSDRLPSDIFADKEALPGKEEEPHAKEVTSISMADWPDPLETGLNRFPNADRTFHNLVDFRGIDGKAILPQDLEKALKPGTWILADCKVLYWDMTGKKFGNPSVTYQLLVEALQVVKPSTEQRPSSTSFVYDRPTASARVSPLKRSLGSQEHALSPCPKRAFPSFQQEEQPQAGPSSSPTPQKIAIYSDDSHEEGQIAEDGDNSMRFL</sequence>
<organism evidence="2 3">
    <name type="scientific">Botryobasidium botryosum (strain FD-172 SS1)</name>
    <dbReference type="NCBI Taxonomy" id="930990"/>
    <lineage>
        <taxon>Eukaryota</taxon>
        <taxon>Fungi</taxon>
        <taxon>Dikarya</taxon>
        <taxon>Basidiomycota</taxon>
        <taxon>Agaricomycotina</taxon>
        <taxon>Agaricomycetes</taxon>
        <taxon>Cantharellales</taxon>
        <taxon>Botryobasidiaceae</taxon>
        <taxon>Botryobasidium</taxon>
    </lineage>
</organism>
<dbReference type="AlphaFoldDB" id="A0A067M2D1"/>
<evidence type="ECO:0000313" key="2">
    <source>
        <dbReference type="EMBL" id="KDQ09729.1"/>
    </source>
</evidence>
<proteinExistence type="predicted"/>
<evidence type="ECO:0000256" key="1">
    <source>
        <dbReference type="SAM" id="MobiDB-lite"/>
    </source>
</evidence>
<accession>A0A067M2D1</accession>
<dbReference type="Proteomes" id="UP000027195">
    <property type="component" value="Unassembled WGS sequence"/>
</dbReference>
<dbReference type="InParanoid" id="A0A067M2D1"/>
<evidence type="ECO:0000313" key="3">
    <source>
        <dbReference type="Proteomes" id="UP000027195"/>
    </source>
</evidence>
<name>A0A067M2D1_BOTB1</name>
<feature type="region of interest" description="Disordered" evidence="1">
    <location>
        <begin position="323"/>
        <end position="390"/>
    </location>
</feature>
<gene>
    <name evidence="2" type="ORF">BOTBODRAFT_178797</name>
</gene>
<reference evidence="3" key="1">
    <citation type="journal article" date="2014" name="Proc. Natl. Acad. Sci. U.S.A.">
        <title>Extensive sampling of basidiomycete genomes demonstrates inadequacy of the white-rot/brown-rot paradigm for wood decay fungi.</title>
        <authorList>
            <person name="Riley R."/>
            <person name="Salamov A.A."/>
            <person name="Brown D.W."/>
            <person name="Nagy L.G."/>
            <person name="Floudas D."/>
            <person name="Held B.W."/>
            <person name="Levasseur A."/>
            <person name="Lombard V."/>
            <person name="Morin E."/>
            <person name="Otillar R."/>
            <person name="Lindquist E.A."/>
            <person name="Sun H."/>
            <person name="LaButti K.M."/>
            <person name="Schmutz J."/>
            <person name="Jabbour D."/>
            <person name="Luo H."/>
            <person name="Baker S.E."/>
            <person name="Pisabarro A.G."/>
            <person name="Walton J.D."/>
            <person name="Blanchette R.A."/>
            <person name="Henrissat B."/>
            <person name="Martin F."/>
            <person name="Cullen D."/>
            <person name="Hibbett D.S."/>
            <person name="Grigoriev I.V."/>
        </authorList>
    </citation>
    <scope>NUCLEOTIDE SEQUENCE [LARGE SCALE GENOMIC DNA]</scope>
    <source>
        <strain evidence="3">FD-172 SS1</strain>
    </source>
</reference>